<evidence type="ECO:0000313" key="2">
    <source>
        <dbReference type="Proteomes" id="UP000609064"/>
    </source>
</evidence>
<dbReference type="NCBIfam" id="TIGR03696">
    <property type="entry name" value="Rhs_assc_core"/>
    <property type="match status" value="1"/>
</dbReference>
<organism evidence="1 2">
    <name type="scientific">Emticicia aquatilis</name>
    <dbReference type="NCBI Taxonomy" id="1537369"/>
    <lineage>
        <taxon>Bacteria</taxon>
        <taxon>Pseudomonadati</taxon>
        <taxon>Bacteroidota</taxon>
        <taxon>Cytophagia</taxon>
        <taxon>Cytophagales</taxon>
        <taxon>Leadbetterellaceae</taxon>
        <taxon>Emticicia</taxon>
    </lineage>
</organism>
<comment type="caution">
    <text evidence="1">The sequence shown here is derived from an EMBL/GenBank/DDBJ whole genome shotgun (WGS) entry which is preliminary data.</text>
</comment>
<name>A0A916YZM1_9BACT</name>
<keyword evidence="2" id="KW-1185">Reference proteome</keyword>
<reference evidence="1" key="1">
    <citation type="journal article" date="2014" name="Int. J. Syst. Evol. Microbiol.">
        <title>Complete genome sequence of Corynebacterium casei LMG S-19264T (=DSM 44701T), isolated from a smear-ripened cheese.</title>
        <authorList>
            <consortium name="US DOE Joint Genome Institute (JGI-PGF)"/>
            <person name="Walter F."/>
            <person name="Albersmeier A."/>
            <person name="Kalinowski J."/>
            <person name="Ruckert C."/>
        </authorList>
    </citation>
    <scope>NUCLEOTIDE SEQUENCE</scope>
    <source>
        <strain evidence="1">CGMCC 1.15958</strain>
    </source>
</reference>
<dbReference type="PANTHER" id="PTHR32305">
    <property type="match status" value="1"/>
</dbReference>
<dbReference type="EMBL" id="BMKK01000007">
    <property type="protein sequence ID" value="GGD68636.1"/>
    <property type="molecule type" value="Genomic_DNA"/>
</dbReference>
<proteinExistence type="predicted"/>
<dbReference type="PANTHER" id="PTHR32305:SF15">
    <property type="entry name" value="PROTEIN RHSA-RELATED"/>
    <property type="match status" value="1"/>
</dbReference>
<evidence type="ECO:0008006" key="3">
    <source>
        <dbReference type="Google" id="ProtNLM"/>
    </source>
</evidence>
<dbReference type="Proteomes" id="UP000609064">
    <property type="component" value="Unassembled WGS sequence"/>
</dbReference>
<dbReference type="Gene3D" id="2.180.10.10">
    <property type="entry name" value="RHS repeat-associated core"/>
    <property type="match status" value="1"/>
</dbReference>
<dbReference type="InterPro" id="IPR050708">
    <property type="entry name" value="T6SS_VgrG/RHS"/>
</dbReference>
<protein>
    <recommendedName>
        <fullName evidence="3">RHS repeat-associated core domain-containing protein</fullName>
    </recommendedName>
</protein>
<reference evidence="1" key="2">
    <citation type="submission" date="2020-09" db="EMBL/GenBank/DDBJ databases">
        <authorList>
            <person name="Sun Q."/>
            <person name="Zhou Y."/>
        </authorList>
    </citation>
    <scope>NUCLEOTIDE SEQUENCE</scope>
    <source>
        <strain evidence="1">CGMCC 1.15958</strain>
    </source>
</reference>
<evidence type="ECO:0000313" key="1">
    <source>
        <dbReference type="EMBL" id="GGD68636.1"/>
    </source>
</evidence>
<dbReference type="InterPro" id="IPR022385">
    <property type="entry name" value="Rhs_assc_core"/>
</dbReference>
<sequence length="743" mass="83640">MNREQLLLYFMVGKQLAEKVNTDNWERISKSSYYALGELKTKELGCDNSTGTQKALQTVDYVKNIRGWLMSINGVENADLQDNKDLFGMRLTYDGINASNDNAEVSNTFFNGNIVKQEWNTLKNTTTGTTANGKQTYDYKYDRLNRLMEANFVGSLTEGLSVKMYDITNPLRNYDLNGNIRYLKRTKAGVTTPMDELIYSYTANQLNKVDDNGDVNQLFKDRAYATDYLYDAAGNMKQDKNKDLTIQYNHLNLPGEMTRDDGSSGFRKSNSTDNNGNIKHYYAGDAKVRMEIYYLNTGVIKKAYDYVAGMVYIQEGQIGPKTLDFVPSHEGRALLTRKVLNTPTDPEEGDKFRYEYSLKDHLGNLRVSCRCGEPKRNASGTIIPEGTVGAGIEALAVVQENHYDPWGLSFGVNTEVQANELTNKYQYNGKEEIKDLDIGLYEYGYRWYDATIARFVQVDPLAEKYSYKSEFDYAENSPISGVDLDGLEFYYAADGRFLNQGSDKNNKDVYSQRATGEKRTISITTYAEGGQEIVTDVEADVYENVKVSSNHDEFLKFAGLVFNEDPSTKEAAFATGSAVINYLNFRNENKIKTTLADLLNGRFSSAKKDFTVDNKNDKKKNSIAAVINALSGGFDYSNGATHWDGFDFAMKGFDHVKPTNQGVDIAEDHFNQFKLAWPSSLLRAYSQNKNATFSSNLTSGIHEATGSNKGRVLYKSAAVVGKTIFWKPNKDAKQNAGYSWKYY</sequence>
<accession>A0A916YZM1</accession>
<dbReference type="AlphaFoldDB" id="A0A916YZM1"/>
<gene>
    <name evidence="1" type="ORF">GCM10011514_35950</name>
</gene>